<dbReference type="SUPFAM" id="SSF46785">
    <property type="entry name" value="Winged helix' DNA-binding domain"/>
    <property type="match status" value="1"/>
</dbReference>
<dbReference type="AlphaFoldDB" id="A0A2N0WIV6"/>
<dbReference type="InterPro" id="IPR002577">
    <property type="entry name" value="HTH_HxlR"/>
</dbReference>
<reference evidence="5 6" key="1">
    <citation type="submission" date="2017-12" db="EMBL/GenBank/DDBJ databases">
        <title>Draft Genome sequences of multiple microbial strains isolated from spacecraft associated surfaces.</title>
        <authorList>
            <person name="Seuylemezian A."/>
            <person name="Vaishampayan P."/>
            <person name="Venkateswaran K."/>
        </authorList>
    </citation>
    <scope>NUCLEOTIDE SEQUENCE [LARGE SCALE GENOMIC DNA]</scope>
    <source>
        <strain evidence="5 6">2P01AA</strain>
    </source>
</reference>
<dbReference type="PANTHER" id="PTHR33204:SF29">
    <property type="entry name" value="TRANSCRIPTIONAL REGULATOR"/>
    <property type="match status" value="1"/>
</dbReference>
<sequence length="106" mass="12344">MKDNISGCSVEEAMTILGGRWRMLIISFLLEKPMRFNELRRAIPNISQRMLTLELRFLEEEGFVLREVYAQVPVKVEYSITTEGQNLKKLVDTLQEVGIWLKSRTP</sequence>
<proteinExistence type="predicted"/>
<dbReference type="PROSITE" id="PS51118">
    <property type="entry name" value="HTH_HXLR"/>
    <property type="match status" value="1"/>
</dbReference>
<dbReference type="RefSeq" id="WP_101235558.1">
    <property type="nucleotide sequence ID" value="NZ_PISJ01000003.1"/>
</dbReference>
<dbReference type="InterPro" id="IPR036388">
    <property type="entry name" value="WH-like_DNA-bd_sf"/>
</dbReference>
<evidence type="ECO:0000313" key="6">
    <source>
        <dbReference type="Proteomes" id="UP000233553"/>
    </source>
</evidence>
<protein>
    <submittedName>
        <fullName evidence="5">Transcriptional regulator</fullName>
    </submittedName>
</protein>
<evidence type="ECO:0000313" key="5">
    <source>
        <dbReference type="EMBL" id="PKF36086.1"/>
    </source>
</evidence>
<keyword evidence="1" id="KW-0805">Transcription regulation</keyword>
<dbReference type="InterPro" id="IPR036390">
    <property type="entry name" value="WH_DNA-bd_sf"/>
</dbReference>
<evidence type="ECO:0000259" key="4">
    <source>
        <dbReference type="PROSITE" id="PS51118"/>
    </source>
</evidence>
<gene>
    <name evidence="5" type="ORF">CW311_02620</name>
</gene>
<dbReference type="Gene3D" id="1.10.10.10">
    <property type="entry name" value="Winged helix-like DNA-binding domain superfamily/Winged helix DNA-binding domain"/>
    <property type="match status" value="1"/>
</dbReference>
<comment type="caution">
    <text evidence="5">The sequence shown here is derived from an EMBL/GenBank/DDBJ whole genome shotgun (WGS) entry which is preliminary data.</text>
</comment>
<dbReference type="PANTHER" id="PTHR33204">
    <property type="entry name" value="TRANSCRIPTIONAL REGULATOR, MARR FAMILY"/>
    <property type="match status" value="1"/>
</dbReference>
<dbReference type="Proteomes" id="UP000233553">
    <property type="component" value="Unassembled WGS sequence"/>
</dbReference>
<organism evidence="5 6">
    <name type="scientific">Acinetobacter proteolyticus</name>
    <dbReference type="NCBI Taxonomy" id="1776741"/>
    <lineage>
        <taxon>Bacteria</taxon>
        <taxon>Pseudomonadati</taxon>
        <taxon>Pseudomonadota</taxon>
        <taxon>Gammaproteobacteria</taxon>
        <taxon>Moraxellales</taxon>
        <taxon>Moraxellaceae</taxon>
        <taxon>Acinetobacter</taxon>
    </lineage>
</organism>
<keyword evidence="3" id="KW-0804">Transcription</keyword>
<dbReference type="EMBL" id="PISJ01000003">
    <property type="protein sequence ID" value="PKF36086.1"/>
    <property type="molecule type" value="Genomic_DNA"/>
</dbReference>
<dbReference type="GO" id="GO:0003677">
    <property type="term" value="F:DNA binding"/>
    <property type="evidence" value="ECO:0007669"/>
    <property type="project" value="UniProtKB-KW"/>
</dbReference>
<dbReference type="Pfam" id="PF01638">
    <property type="entry name" value="HxlR"/>
    <property type="match status" value="1"/>
</dbReference>
<name>A0A2N0WIV6_9GAMM</name>
<keyword evidence="2" id="KW-0238">DNA-binding</keyword>
<evidence type="ECO:0000256" key="2">
    <source>
        <dbReference type="ARBA" id="ARBA00023125"/>
    </source>
</evidence>
<feature type="domain" description="HTH hxlR-type" evidence="4">
    <location>
        <begin position="8"/>
        <end position="106"/>
    </location>
</feature>
<evidence type="ECO:0000256" key="1">
    <source>
        <dbReference type="ARBA" id="ARBA00023015"/>
    </source>
</evidence>
<accession>A0A2N0WIV6</accession>
<evidence type="ECO:0000256" key="3">
    <source>
        <dbReference type="ARBA" id="ARBA00023163"/>
    </source>
</evidence>